<accession>A0A8S5S738</accession>
<reference evidence="1" key="1">
    <citation type="journal article" date="2021" name="Proc. Natl. Acad. Sci. U.S.A.">
        <title>A Catalog of Tens of Thousands of Viruses from Human Metagenomes Reveals Hidden Associations with Chronic Diseases.</title>
        <authorList>
            <person name="Tisza M.J."/>
            <person name="Buck C.B."/>
        </authorList>
    </citation>
    <scope>NUCLEOTIDE SEQUENCE</scope>
    <source>
        <strain evidence="1">Ctdau33</strain>
    </source>
</reference>
<proteinExistence type="predicted"/>
<name>A0A8S5S738_9CAUD</name>
<evidence type="ECO:0000313" key="1">
    <source>
        <dbReference type="EMBL" id="DAF46514.1"/>
    </source>
</evidence>
<dbReference type="EMBL" id="BK032538">
    <property type="protein sequence ID" value="DAF46514.1"/>
    <property type="molecule type" value="Genomic_DNA"/>
</dbReference>
<protein>
    <submittedName>
        <fullName evidence="1">Uncharacterized protein</fullName>
    </submittedName>
</protein>
<organism evidence="1">
    <name type="scientific">Siphoviridae sp. ctdau33</name>
    <dbReference type="NCBI Taxonomy" id="2827902"/>
    <lineage>
        <taxon>Viruses</taxon>
        <taxon>Duplodnaviria</taxon>
        <taxon>Heunggongvirae</taxon>
        <taxon>Uroviricota</taxon>
        <taxon>Caudoviricetes</taxon>
    </lineage>
</organism>
<sequence>MDVTDTTATPASVTAGKVFYQADGQRAVGTAAYQPKVFEEIVTLTTTWEGTGPYTQTVMTGQDTHYRVDVTPTPEQLAQIVSDGVTIMQANNVDGSIVVTCVGAVPSVALAMRLVFVYTENGASEPPEPAEYEPKVILISIPLTATWTEVDGKYEQTIVVGENPKYMYDPQPTVAQIEQLQDDGVQAMVFVNTDGTVKAVCIGGMPSTAMTIQGTKTMVYPS</sequence>